<feature type="signal peptide" evidence="1">
    <location>
        <begin position="1"/>
        <end position="18"/>
    </location>
</feature>
<protein>
    <recommendedName>
        <fullName evidence="4">DUF4468 domain-containing protein</fullName>
    </recommendedName>
</protein>
<evidence type="ECO:0000313" key="3">
    <source>
        <dbReference type="Proteomes" id="UP000032049"/>
    </source>
</evidence>
<name>A0A0D0GMS2_9SPHI</name>
<proteinExistence type="predicted"/>
<keyword evidence="3" id="KW-1185">Reference proteome</keyword>
<organism evidence="2 3">
    <name type="scientific">Pedobacter lusitanus</name>
    <dbReference type="NCBI Taxonomy" id="1503925"/>
    <lineage>
        <taxon>Bacteria</taxon>
        <taxon>Pseudomonadati</taxon>
        <taxon>Bacteroidota</taxon>
        <taxon>Sphingobacteriia</taxon>
        <taxon>Sphingobacteriales</taxon>
        <taxon>Sphingobacteriaceae</taxon>
        <taxon>Pedobacter</taxon>
    </lineage>
</organism>
<evidence type="ECO:0008006" key="4">
    <source>
        <dbReference type="Google" id="ProtNLM"/>
    </source>
</evidence>
<dbReference type="AlphaFoldDB" id="A0A0D0GMS2"/>
<sequence>MKLIILTFLLPLFCFAHAGTNLNSLQVSTKDSIAGTSVILKNHEVIFQKVYTSKLTGDDLAEKLFTLLSTMKKFRLDRRVSPTETEFIGKLTYYMVDARKYGGTVFATPAILSYPVTASVVINIKDYKYRVTIADITFKDIESATKGEFRDVTLSEHITQNRRSQLKTGKSALRLAQFIDQDFSDRFDLMKSSLNDDF</sequence>
<feature type="chain" id="PRO_5002222632" description="DUF4468 domain-containing protein" evidence="1">
    <location>
        <begin position="19"/>
        <end position="198"/>
    </location>
</feature>
<accession>A0A0D0GMS2</accession>
<dbReference type="Proteomes" id="UP000032049">
    <property type="component" value="Unassembled WGS sequence"/>
</dbReference>
<dbReference type="OrthoDB" id="769809at2"/>
<reference evidence="2 3" key="1">
    <citation type="submission" date="2015-01" db="EMBL/GenBank/DDBJ databases">
        <title>Draft genome sequence of Pedobacter sp. NL19 isolated from sludge of an effluent treatment pond in an abandoned uranium mine.</title>
        <authorList>
            <person name="Santos T."/>
            <person name="Caetano T."/>
            <person name="Covas C."/>
            <person name="Cruz A."/>
            <person name="Mendo S."/>
        </authorList>
    </citation>
    <scope>NUCLEOTIDE SEQUENCE [LARGE SCALE GENOMIC DNA]</scope>
    <source>
        <strain evidence="2 3">NL19</strain>
    </source>
</reference>
<dbReference type="RefSeq" id="WP_041881030.1">
    <property type="nucleotide sequence ID" value="NZ_CP157278.1"/>
</dbReference>
<evidence type="ECO:0000256" key="1">
    <source>
        <dbReference type="SAM" id="SignalP"/>
    </source>
</evidence>
<gene>
    <name evidence="2" type="ORF">TH53_09395</name>
</gene>
<keyword evidence="1" id="KW-0732">Signal</keyword>
<evidence type="ECO:0000313" key="2">
    <source>
        <dbReference type="EMBL" id="KIO77475.1"/>
    </source>
</evidence>
<dbReference type="EMBL" id="JXRA01000034">
    <property type="protein sequence ID" value="KIO77475.1"/>
    <property type="molecule type" value="Genomic_DNA"/>
</dbReference>
<comment type="caution">
    <text evidence="2">The sequence shown here is derived from an EMBL/GenBank/DDBJ whole genome shotgun (WGS) entry which is preliminary data.</text>
</comment>